<accession>A0A5N5GLZ5</accession>
<dbReference type="EMBL" id="SMOL01000402">
    <property type="protein sequence ID" value="KAB2614891.1"/>
    <property type="molecule type" value="Genomic_DNA"/>
</dbReference>
<evidence type="ECO:0000256" key="1">
    <source>
        <dbReference type="SAM" id="MobiDB-lite"/>
    </source>
</evidence>
<dbReference type="Pfam" id="PF08699">
    <property type="entry name" value="ArgoL1"/>
    <property type="match status" value="1"/>
</dbReference>
<dbReference type="SUPFAM" id="SSF101690">
    <property type="entry name" value="PAZ domain"/>
    <property type="match status" value="1"/>
</dbReference>
<evidence type="ECO:0000259" key="2">
    <source>
        <dbReference type="SMART" id="SM01163"/>
    </source>
</evidence>
<evidence type="ECO:0000313" key="3">
    <source>
        <dbReference type="EMBL" id="KAB2614891.1"/>
    </source>
</evidence>
<dbReference type="SMART" id="SM01163">
    <property type="entry name" value="DUF1785"/>
    <property type="match status" value="1"/>
</dbReference>
<keyword evidence="4" id="KW-1185">Reference proteome</keyword>
<dbReference type="PANTHER" id="PTHR22891">
    <property type="entry name" value="EUKARYOTIC TRANSLATION INITIATION FACTOR 2C"/>
    <property type="match status" value="1"/>
</dbReference>
<reference evidence="3 4" key="1">
    <citation type="submission" date="2019-09" db="EMBL/GenBank/DDBJ databases">
        <authorList>
            <person name="Ou C."/>
        </authorList>
    </citation>
    <scope>NUCLEOTIDE SEQUENCE [LARGE SCALE GENOMIC DNA]</scope>
    <source>
        <strain evidence="3">S2</strain>
        <tissue evidence="3">Leaf</tissue>
    </source>
</reference>
<feature type="compositionally biased region" description="Low complexity" evidence="1">
    <location>
        <begin position="10"/>
        <end position="20"/>
    </location>
</feature>
<feature type="region of interest" description="Disordered" evidence="1">
    <location>
        <begin position="1"/>
        <end position="20"/>
    </location>
</feature>
<reference evidence="3 4" key="3">
    <citation type="submission" date="2019-11" db="EMBL/GenBank/DDBJ databases">
        <title>A de novo genome assembly of a pear dwarfing rootstock.</title>
        <authorList>
            <person name="Wang F."/>
            <person name="Wang J."/>
            <person name="Li S."/>
            <person name="Zhang Y."/>
            <person name="Fang M."/>
            <person name="Ma L."/>
            <person name="Zhao Y."/>
            <person name="Jiang S."/>
        </authorList>
    </citation>
    <scope>NUCLEOTIDE SEQUENCE [LARGE SCALE GENOMIC DNA]</scope>
    <source>
        <strain evidence="3">S2</strain>
        <tissue evidence="3">Leaf</tissue>
    </source>
</reference>
<gene>
    <name evidence="3" type="ORF">D8674_021479</name>
</gene>
<dbReference type="OrthoDB" id="1938994at2759"/>
<dbReference type="Pfam" id="PF16486">
    <property type="entry name" value="ArgoN"/>
    <property type="match status" value="1"/>
</dbReference>
<name>A0A5N5GLZ5_9ROSA</name>
<proteinExistence type="predicted"/>
<reference evidence="4" key="2">
    <citation type="submission" date="2019-10" db="EMBL/GenBank/DDBJ databases">
        <title>A de novo genome assembly of a pear dwarfing rootstock.</title>
        <authorList>
            <person name="Wang F."/>
            <person name="Wang J."/>
            <person name="Li S."/>
            <person name="Zhang Y."/>
            <person name="Fang M."/>
            <person name="Ma L."/>
            <person name="Zhao Y."/>
            <person name="Jiang S."/>
        </authorList>
    </citation>
    <scope>NUCLEOTIDE SEQUENCE [LARGE SCALE GENOMIC DNA]</scope>
</reference>
<dbReference type="InterPro" id="IPR032474">
    <property type="entry name" value="Argonaute_N"/>
</dbReference>
<dbReference type="Proteomes" id="UP000327157">
    <property type="component" value="Chromosome 3"/>
</dbReference>
<comment type="caution">
    <text evidence="3">The sequence shown here is derived from an EMBL/GenBank/DDBJ whole genome shotgun (WGS) entry which is preliminary data.</text>
</comment>
<feature type="domain" description="Argonaute linker 1" evidence="2">
    <location>
        <begin position="160"/>
        <end position="205"/>
    </location>
</feature>
<dbReference type="InterPro" id="IPR036085">
    <property type="entry name" value="PAZ_dom_sf"/>
</dbReference>
<evidence type="ECO:0000313" key="4">
    <source>
        <dbReference type="Proteomes" id="UP000327157"/>
    </source>
</evidence>
<protein>
    <submittedName>
        <fullName evidence="3">Protein argonaute 5-like</fullName>
    </submittedName>
</protein>
<dbReference type="AlphaFoldDB" id="A0A5N5GLZ5"/>
<organism evidence="3 4">
    <name type="scientific">Pyrus ussuriensis x Pyrus communis</name>
    <dbReference type="NCBI Taxonomy" id="2448454"/>
    <lineage>
        <taxon>Eukaryota</taxon>
        <taxon>Viridiplantae</taxon>
        <taxon>Streptophyta</taxon>
        <taxon>Embryophyta</taxon>
        <taxon>Tracheophyta</taxon>
        <taxon>Spermatophyta</taxon>
        <taxon>Magnoliopsida</taxon>
        <taxon>eudicotyledons</taxon>
        <taxon>Gunneridae</taxon>
        <taxon>Pentapetalae</taxon>
        <taxon>rosids</taxon>
        <taxon>fabids</taxon>
        <taxon>Rosales</taxon>
        <taxon>Rosaceae</taxon>
        <taxon>Amygdaloideae</taxon>
        <taxon>Maleae</taxon>
        <taxon>Pyrus</taxon>
    </lineage>
</organism>
<dbReference type="InterPro" id="IPR014811">
    <property type="entry name" value="ArgoL1"/>
</dbReference>
<sequence>MAQTPVSRGPAPAQSSSSSAPLPTEALLICDMEQKLTLTAPCTTVVVEGRQLSITPGVASKKTNKDVIKQLVKLYRESHLGKRIPAYDGMKSIYIAGPLPFASEEFVVKLAEGQGSGAAGSFLRDQEFKVTLKLASKPDLHQLQQFLRSQQHTSPQDRYTVVGRSFFARELGQTGDFVEGLECWRGFYQSPRLTQSGLSLNIGEENAELLSAVLGSNTEERDKMSFCLYLPPLPTTFNFPLEDLKTLRVTLVLLGTINASQSEILVQSSSGLRLIPGSLSFSETRTVGLALRFAADSTMTSHGEARRRKAGVTEKVERKGLEVRERARFQKNGE</sequence>